<name>A0A5N5QQM3_9AGAM</name>
<evidence type="ECO:0000313" key="2">
    <source>
        <dbReference type="EMBL" id="KAB5593918.1"/>
    </source>
</evidence>
<keyword evidence="3" id="KW-1185">Reference proteome</keyword>
<dbReference type="EMBL" id="SSOP01000028">
    <property type="protein sequence ID" value="KAB5593918.1"/>
    <property type="molecule type" value="Genomic_DNA"/>
</dbReference>
<dbReference type="Proteomes" id="UP000383932">
    <property type="component" value="Unassembled WGS sequence"/>
</dbReference>
<gene>
    <name evidence="2" type="ORF">CTheo_2644</name>
</gene>
<evidence type="ECO:0000256" key="1">
    <source>
        <dbReference type="SAM" id="MobiDB-lite"/>
    </source>
</evidence>
<feature type="region of interest" description="Disordered" evidence="1">
    <location>
        <begin position="73"/>
        <end position="96"/>
    </location>
</feature>
<accession>A0A5N5QQM3</accession>
<proteinExistence type="predicted"/>
<protein>
    <submittedName>
        <fullName evidence="2">Uncharacterized protein</fullName>
    </submittedName>
</protein>
<sequence length="96" mass="10641">MFPLPSVNQPHYPDSQTPNAPQNSPFLLNPLHSHATGNIRSFGLALSPELSMQAPTTPPICPRLQNKIPEEAEAHDVKGSFDYKYRSHPPINTARD</sequence>
<dbReference type="AlphaFoldDB" id="A0A5N5QQM3"/>
<feature type="compositionally biased region" description="Polar residues" evidence="1">
    <location>
        <begin position="1"/>
        <end position="26"/>
    </location>
</feature>
<organism evidence="2 3">
    <name type="scientific">Ceratobasidium theobromae</name>
    <dbReference type="NCBI Taxonomy" id="1582974"/>
    <lineage>
        <taxon>Eukaryota</taxon>
        <taxon>Fungi</taxon>
        <taxon>Dikarya</taxon>
        <taxon>Basidiomycota</taxon>
        <taxon>Agaricomycotina</taxon>
        <taxon>Agaricomycetes</taxon>
        <taxon>Cantharellales</taxon>
        <taxon>Ceratobasidiaceae</taxon>
        <taxon>Ceratobasidium</taxon>
    </lineage>
</organism>
<evidence type="ECO:0000313" key="3">
    <source>
        <dbReference type="Proteomes" id="UP000383932"/>
    </source>
</evidence>
<feature type="compositionally biased region" description="Basic and acidic residues" evidence="1">
    <location>
        <begin position="73"/>
        <end position="85"/>
    </location>
</feature>
<comment type="caution">
    <text evidence="2">The sequence shown here is derived from an EMBL/GenBank/DDBJ whole genome shotgun (WGS) entry which is preliminary data.</text>
</comment>
<reference evidence="2 3" key="1">
    <citation type="journal article" date="2019" name="Fungal Biol. Biotechnol.">
        <title>Draft genome sequence of fastidious pathogen Ceratobasidium theobromae, which causes vascular-streak dieback in Theobroma cacao.</title>
        <authorList>
            <person name="Ali S.S."/>
            <person name="Asman A."/>
            <person name="Shao J."/>
            <person name="Firmansyah A.P."/>
            <person name="Susilo A.W."/>
            <person name="Rosmana A."/>
            <person name="McMahon P."/>
            <person name="Junaid M."/>
            <person name="Guest D."/>
            <person name="Kheng T.Y."/>
            <person name="Meinhardt L.W."/>
            <person name="Bailey B.A."/>
        </authorList>
    </citation>
    <scope>NUCLEOTIDE SEQUENCE [LARGE SCALE GENOMIC DNA]</scope>
    <source>
        <strain evidence="2 3">CT2</strain>
    </source>
</reference>
<feature type="region of interest" description="Disordered" evidence="1">
    <location>
        <begin position="1"/>
        <end position="32"/>
    </location>
</feature>